<sequence length="62" mass="7380">MRLFPPCNDFQPRKMERSRAPPVRKRQKMPSFHQTEQESATKSWSSLLRKKLFSKSSSDIRV</sequence>
<feature type="region of interest" description="Disordered" evidence="1">
    <location>
        <begin position="1"/>
        <end position="43"/>
    </location>
</feature>
<name>A0A0B1SW83_OESDE</name>
<feature type="compositionally biased region" description="Polar residues" evidence="1">
    <location>
        <begin position="32"/>
        <end position="41"/>
    </location>
</feature>
<accession>A0A0B1SW83</accession>
<dbReference type="EMBL" id="KN557026">
    <property type="protein sequence ID" value="KHJ87782.1"/>
    <property type="molecule type" value="Genomic_DNA"/>
</dbReference>
<reference evidence="2 3" key="1">
    <citation type="submission" date="2014-03" db="EMBL/GenBank/DDBJ databases">
        <title>Draft genome of the hookworm Oesophagostomum dentatum.</title>
        <authorList>
            <person name="Mitreva M."/>
        </authorList>
    </citation>
    <scope>NUCLEOTIDE SEQUENCE [LARGE SCALE GENOMIC DNA]</scope>
    <source>
        <strain evidence="2 3">OD-Hann</strain>
    </source>
</reference>
<gene>
    <name evidence="2" type="ORF">OESDEN_12433</name>
</gene>
<evidence type="ECO:0000313" key="3">
    <source>
        <dbReference type="Proteomes" id="UP000053660"/>
    </source>
</evidence>
<protein>
    <submittedName>
        <fullName evidence="2">Uncharacterized protein</fullName>
    </submittedName>
</protein>
<keyword evidence="3" id="KW-1185">Reference proteome</keyword>
<dbReference type="OrthoDB" id="5819165at2759"/>
<evidence type="ECO:0000256" key="1">
    <source>
        <dbReference type="SAM" id="MobiDB-lite"/>
    </source>
</evidence>
<proteinExistence type="predicted"/>
<evidence type="ECO:0000313" key="2">
    <source>
        <dbReference type="EMBL" id="KHJ87782.1"/>
    </source>
</evidence>
<dbReference type="AlphaFoldDB" id="A0A0B1SW83"/>
<dbReference type="Proteomes" id="UP000053660">
    <property type="component" value="Unassembled WGS sequence"/>
</dbReference>
<organism evidence="2 3">
    <name type="scientific">Oesophagostomum dentatum</name>
    <name type="common">Nodular worm</name>
    <dbReference type="NCBI Taxonomy" id="61180"/>
    <lineage>
        <taxon>Eukaryota</taxon>
        <taxon>Metazoa</taxon>
        <taxon>Ecdysozoa</taxon>
        <taxon>Nematoda</taxon>
        <taxon>Chromadorea</taxon>
        <taxon>Rhabditida</taxon>
        <taxon>Rhabditina</taxon>
        <taxon>Rhabditomorpha</taxon>
        <taxon>Strongyloidea</taxon>
        <taxon>Strongylidae</taxon>
        <taxon>Oesophagostomum</taxon>
    </lineage>
</organism>